<dbReference type="AlphaFoldDB" id="A0A8S1P7Q7"/>
<keyword evidence="2" id="KW-1185">Reference proteome</keyword>
<organism evidence="1 2">
    <name type="scientific">Paramecium sonneborni</name>
    <dbReference type="NCBI Taxonomy" id="65129"/>
    <lineage>
        <taxon>Eukaryota</taxon>
        <taxon>Sar</taxon>
        <taxon>Alveolata</taxon>
        <taxon>Ciliophora</taxon>
        <taxon>Intramacronucleata</taxon>
        <taxon>Oligohymenophorea</taxon>
        <taxon>Peniculida</taxon>
        <taxon>Parameciidae</taxon>
        <taxon>Paramecium</taxon>
    </lineage>
</organism>
<comment type="caution">
    <text evidence="1">The sequence shown here is derived from an EMBL/GenBank/DDBJ whole genome shotgun (WGS) entry which is preliminary data.</text>
</comment>
<gene>
    <name evidence="1" type="ORF">PSON_ATCC_30995.1.T0710166</name>
</gene>
<dbReference type="EMBL" id="CAJJDN010000071">
    <property type="protein sequence ID" value="CAD8099142.1"/>
    <property type="molecule type" value="Genomic_DNA"/>
</dbReference>
<protein>
    <submittedName>
        <fullName evidence="1">Uncharacterized protein</fullName>
    </submittedName>
</protein>
<evidence type="ECO:0000313" key="1">
    <source>
        <dbReference type="EMBL" id="CAD8099142.1"/>
    </source>
</evidence>
<evidence type="ECO:0000313" key="2">
    <source>
        <dbReference type="Proteomes" id="UP000692954"/>
    </source>
</evidence>
<sequence length="60" mass="7291">MKELFKQDDAVYFSDQMLGKRIIYLQKIRYSEIKEQTLFLKLSFLQSYQIEKLTKLPNNI</sequence>
<name>A0A8S1P7Q7_9CILI</name>
<dbReference type="Proteomes" id="UP000692954">
    <property type="component" value="Unassembled WGS sequence"/>
</dbReference>
<reference evidence="1" key="1">
    <citation type="submission" date="2021-01" db="EMBL/GenBank/DDBJ databases">
        <authorList>
            <consortium name="Genoscope - CEA"/>
            <person name="William W."/>
        </authorList>
    </citation>
    <scope>NUCLEOTIDE SEQUENCE</scope>
</reference>
<accession>A0A8S1P7Q7</accession>
<proteinExistence type="predicted"/>